<name>A0ACA9MXM3_9GLOM</name>
<gene>
    <name evidence="1" type="ORF">RPERSI_LOCUS6062</name>
</gene>
<evidence type="ECO:0000313" key="1">
    <source>
        <dbReference type="EMBL" id="CAG8604821.1"/>
    </source>
</evidence>
<feature type="non-terminal residue" evidence="1">
    <location>
        <position position="141"/>
    </location>
</feature>
<protein>
    <submittedName>
        <fullName evidence="1">18274_t:CDS:1</fullName>
    </submittedName>
</protein>
<sequence length="141" mass="16732">MLSGLPPFHDREHNLDLAMKIRQGLRPQFQIKIPESLEELINEETEFTREVKEVEKFNKEKEKERYCKSLSRLYQQYKGQTIEFPKQQYTKEKQNVESGLNRHSPRFHPRIKKREANQKDLEAAISFPVLLSELTGFNGDL</sequence>
<dbReference type="EMBL" id="CAJVQC010009456">
    <property type="protein sequence ID" value="CAG8604821.1"/>
    <property type="molecule type" value="Genomic_DNA"/>
</dbReference>
<proteinExistence type="predicted"/>
<keyword evidence="2" id="KW-1185">Reference proteome</keyword>
<dbReference type="Proteomes" id="UP000789920">
    <property type="component" value="Unassembled WGS sequence"/>
</dbReference>
<organism evidence="1 2">
    <name type="scientific">Racocetra persica</name>
    <dbReference type="NCBI Taxonomy" id="160502"/>
    <lineage>
        <taxon>Eukaryota</taxon>
        <taxon>Fungi</taxon>
        <taxon>Fungi incertae sedis</taxon>
        <taxon>Mucoromycota</taxon>
        <taxon>Glomeromycotina</taxon>
        <taxon>Glomeromycetes</taxon>
        <taxon>Diversisporales</taxon>
        <taxon>Gigasporaceae</taxon>
        <taxon>Racocetra</taxon>
    </lineage>
</organism>
<accession>A0ACA9MXM3</accession>
<reference evidence="1" key="1">
    <citation type="submission" date="2021-06" db="EMBL/GenBank/DDBJ databases">
        <authorList>
            <person name="Kallberg Y."/>
            <person name="Tangrot J."/>
            <person name="Rosling A."/>
        </authorList>
    </citation>
    <scope>NUCLEOTIDE SEQUENCE</scope>
    <source>
        <strain evidence="1">MA461A</strain>
    </source>
</reference>
<comment type="caution">
    <text evidence="1">The sequence shown here is derived from an EMBL/GenBank/DDBJ whole genome shotgun (WGS) entry which is preliminary data.</text>
</comment>
<evidence type="ECO:0000313" key="2">
    <source>
        <dbReference type="Proteomes" id="UP000789920"/>
    </source>
</evidence>